<protein>
    <submittedName>
        <fullName evidence="2">Uncharacterized protein</fullName>
    </submittedName>
</protein>
<dbReference type="EMBL" id="NPEX01000751">
    <property type="protein sequence ID" value="RAI32940.1"/>
    <property type="molecule type" value="Genomic_DNA"/>
</dbReference>
<organism evidence="2 3">
    <name type="scientific">Rhodoplanes roseus</name>
    <dbReference type="NCBI Taxonomy" id="29409"/>
    <lineage>
        <taxon>Bacteria</taxon>
        <taxon>Pseudomonadati</taxon>
        <taxon>Pseudomonadota</taxon>
        <taxon>Alphaproteobacteria</taxon>
        <taxon>Hyphomicrobiales</taxon>
        <taxon>Nitrobacteraceae</taxon>
        <taxon>Rhodoplanes</taxon>
    </lineage>
</organism>
<keyword evidence="3" id="KW-1185">Reference proteome</keyword>
<feature type="region of interest" description="Disordered" evidence="1">
    <location>
        <begin position="69"/>
        <end position="92"/>
    </location>
</feature>
<comment type="caution">
    <text evidence="2">The sequence shown here is derived from an EMBL/GenBank/DDBJ whole genome shotgun (WGS) entry which is preliminary data.</text>
</comment>
<evidence type="ECO:0000313" key="2">
    <source>
        <dbReference type="EMBL" id="RAI32940.1"/>
    </source>
</evidence>
<dbReference type="AlphaFoldDB" id="A0A327K2H3"/>
<sequence length="92" mass="9667">MQRAEAAGISIAETRMTTPRPRPDEPFKQLAAAPGKSADPDEGQALGYAEDGPSRADIITGSIFAHPGEAKVKPVAAKTSGLESEKLRPLLK</sequence>
<feature type="region of interest" description="Disordered" evidence="1">
    <location>
        <begin position="1"/>
        <end position="53"/>
    </location>
</feature>
<name>A0A327K2H3_9BRAD</name>
<accession>A0A327K2H3</accession>
<evidence type="ECO:0000256" key="1">
    <source>
        <dbReference type="SAM" id="MobiDB-lite"/>
    </source>
</evidence>
<proteinExistence type="predicted"/>
<reference evidence="2 3" key="1">
    <citation type="submission" date="2017-07" db="EMBL/GenBank/DDBJ databases">
        <title>Draft Genome Sequences of Select Purple Nonsulfur Bacteria.</title>
        <authorList>
            <person name="Lasarre B."/>
            <person name="Mckinlay J.B."/>
        </authorList>
    </citation>
    <scope>NUCLEOTIDE SEQUENCE [LARGE SCALE GENOMIC DNA]</scope>
    <source>
        <strain evidence="2 3">DSM 5909</strain>
    </source>
</reference>
<dbReference type="Proteomes" id="UP000249130">
    <property type="component" value="Unassembled WGS sequence"/>
</dbReference>
<evidence type="ECO:0000313" key="3">
    <source>
        <dbReference type="Proteomes" id="UP000249130"/>
    </source>
</evidence>
<feature type="compositionally biased region" description="Basic and acidic residues" evidence="1">
    <location>
        <begin position="83"/>
        <end position="92"/>
    </location>
</feature>
<feature type="non-terminal residue" evidence="2">
    <location>
        <position position="92"/>
    </location>
</feature>
<gene>
    <name evidence="2" type="ORF">CH341_31990</name>
</gene>